<evidence type="ECO:0000313" key="3">
    <source>
        <dbReference type="EMBL" id="ELY97161.1"/>
    </source>
</evidence>
<dbReference type="RefSeq" id="WP_006111403.1">
    <property type="nucleotide sequence ID" value="NZ_AOIO01000049.1"/>
</dbReference>
<feature type="transmembrane region" description="Helical" evidence="2">
    <location>
        <begin position="281"/>
        <end position="301"/>
    </location>
</feature>
<dbReference type="EMBL" id="AOIO01000049">
    <property type="protein sequence ID" value="ELY97161.1"/>
    <property type="molecule type" value="Genomic_DNA"/>
</dbReference>
<feature type="region of interest" description="Disordered" evidence="1">
    <location>
        <begin position="519"/>
        <end position="543"/>
    </location>
</feature>
<dbReference type="STRING" id="29540.C481_21271"/>
<keyword evidence="4" id="KW-1185">Reference proteome</keyword>
<dbReference type="OrthoDB" id="195970at2157"/>
<feature type="transmembrane region" description="Helical" evidence="2">
    <location>
        <begin position="93"/>
        <end position="115"/>
    </location>
</feature>
<dbReference type="AlphaFoldDB" id="M0AFI2"/>
<protein>
    <submittedName>
        <fullName evidence="3">Uncharacterized protein</fullName>
    </submittedName>
</protein>
<organism evidence="3 4">
    <name type="scientific">Natrialba asiatica (strain ATCC 700177 / DSM 12278 / JCM 9576 / FERM P-10747 / NBRC 102637 / 172P1)</name>
    <dbReference type="NCBI Taxonomy" id="29540"/>
    <lineage>
        <taxon>Archaea</taxon>
        <taxon>Methanobacteriati</taxon>
        <taxon>Methanobacteriota</taxon>
        <taxon>Stenosarchaea group</taxon>
        <taxon>Halobacteria</taxon>
        <taxon>Halobacteriales</taxon>
        <taxon>Natrialbaceae</taxon>
        <taxon>Natrialba</taxon>
    </lineage>
</organism>
<feature type="transmembrane region" description="Helical" evidence="2">
    <location>
        <begin position="60"/>
        <end position="81"/>
    </location>
</feature>
<feature type="region of interest" description="Disordered" evidence="1">
    <location>
        <begin position="178"/>
        <end position="231"/>
    </location>
</feature>
<dbReference type="eggNOG" id="arCOG13371">
    <property type="taxonomic scope" value="Archaea"/>
</dbReference>
<name>M0AFI2_NATA1</name>
<comment type="caution">
    <text evidence="3">The sequence shown here is derived from an EMBL/GenBank/DDBJ whole genome shotgun (WGS) entry which is preliminary data.</text>
</comment>
<feature type="transmembrane region" description="Helical" evidence="2">
    <location>
        <begin position="6"/>
        <end position="24"/>
    </location>
</feature>
<feature type="transmembrane region" description="Helical" evidence="2">
    <location>
        <begin position="256"/>
        <end position="275"/>
    </location>
</feature>
<proteinExistence type="predicted"/>
<keyword evidence="2" id="KW-0812">Transmembrane</keyword>
<dbReference type="PATRIC" id="fig|29540.5.peg.4290"/>
<evidence type="ECO:0000256" key="2">
    <source>
        <dbReference type="SAM" id="Phobius"/>
    </source>
</evidence>
<evidence type="ECO:0000256" key="1">
    <source>
        <dbReference type="SAM" id="MobiDB-lite"/>
    </source>
</evidence>
<reference evidence="3 4" key="1">
    <citation type="journal article" date="2014" name="PLoS Genet.">
        <title>Phylogenetically driven sequencing of extremely halophilic archaea reveals strategies for static and dynamic osmo-response.</title>
        <authorList>
            <person name="Becker E.A."/>
            <person name="Seitzer P.M."/>
            <person name="Tritt A."/>
            <person name="Larsen D."/>
            <person name="Krusor M."/>
            <person name="Yao A.I."/>
            <person name="Wu D."/>
            <person name="Madern D."/>
            <person name="Eisen J.A."/>
            <person name="Darling A.E."/>
            <person name="Facciotti M.T."/>
        </authorList>
    </citation>
    <scope>NUCLEOTIDE SEQUENCE [LARGE SCALE GENOMIC DNA]</scope>
    <source>
        <strain evidence="3 4">DSM 12278</strain>
    </source>
</reference>
<accession>M0AFI2</accession>
<evidence type="ECO:0000313" key="4">
    <source>
        <dbReference type="Proteomes" id="UP000011554"/>
    </source>
</evidence>
<sequence>MEQLLYIATGLVLLGLAAIAGLFWREILDVSRSVATTARYRFKQGVVGFLMGSHPNTSRLLATVVIGSGLIAGAGVIGLMFNQVETSTSSAPIVTTVLGFATSPWVWALAIILLCRQLLFFGDRLLARITARRSGFSYKTIRRLAEEAKQPDLDRCERVLVQSGDSAEQIAEWVRTAFDGDGHGTPTFTPADADDDSDDQGAGPSATEPTDLARRDPNRPIDVAPNAEDAESDPDFWTQLRLFRLELASAVDLNGVLWRFLVPAGLTFVGVMLWLRIWIQLWFLPVVVAISVFVGGTYYWAVDLRHRRRLRALRADDDPTRWTDLAILTKTVDVPETTMYYGYLDGNVYASEDQHELAETLADRAIDRLEGRQPAPAIEETNAYLLKRYLPMLEAWVQEHERKAIMDQLIDMVADAPEGLLPRDILIDEVIEYDRRYAAWGLIFIGRGRDPDLVREVYCDLVEIHALAETPVTVSDTETGEERELVAVSKGDESFPPNVVQLRGEFSSLFGKQAFETRYDPPEIETDMSPAPFVRPETHENSG</sequence>
<keyword evidence="2" id="KW-0472">Membrane</keyword>
<gene>
    <name evidence="3" type="ORF">C481_21271</name>
</gene>
<keyword evidence="2" id="KW-1133">Transmembrane helix</keyword>
<dbReference type="Proteomes" id="UP000011554">
    <property type="component" value="Unassembled WGS sequence"/>
</dbReference>